<dbReference type="Proteomes" id="UP000034681">
    <property type="component" value="Unassembled WGS sequence"/>
</dbReference>
<dbReference type="OrthoDB" id="448481at2"/>
<accession>A0A0M2PXY1</accession>
<reference evidence="2" key="1">
    <citation type="submission" date="2012-04" db="EMBL/GenBank/DDBJ databases">
        <authorList>
            <person name="Borisov I.G."/>
            <person name="Ivanikova N.V."/>
            <person name="Pinevich A.V."/>
        </authorList>
    </citation>
    <scope>NUCLEOTIDE SEQUENCE</scope>
    <source>
        <strain evidence="2">CALU 1027</strain>
    </source>
</reference>
<gene>
    <name evidence="2" type="ORF">PROH_02740</name>
</gene>
<dbReference type="EMBL" id="AJTX02000002">
    <property type="protein sequence ID" value="KKJ01296.1"/>
    <property type="molecule type" value="Genomic_DNA"/>
</dbReference>
<proteinExistence type="predicted"/>
<dbReference type="InterPro" id="IPR027417">
    <property type="entry name" value="P-loop_NTPase"/>
</dbReference>
<dbReference type="PANTHER" id="PTHR46844">
    <property type="entry name" value="SLR5058 PROTEIN"/>
    <property type="match status" value="1"/>
</dbReference>
<dbReference type="PANTHER" id="PTHR46844:SF1">
    <property type="entry name" value="SLR5058 PROTEIN"/>
    <property type="match status" value="1"/>
</dbReference>
<dbReference type="STRING" id="317619.GCA_000332315_03742"/>
<comment type="caution">
    <text evidence="2">The sequence shown here is derived from an EMBL/GenBank/DDBJ whole genome shotgun (WGS) entry which is preliminary data.</text>
</comment>
<evidence type="ECO:0000313" key="2">
    <source>
        <dbReference type="EMBL" id="KKJ01296.1"/>
    </source>
</evidence>
<protein>
    <recommendedName>
        <fullName evidence="1">NACHT domain-containing protein</fullName>
    </recommendedName>
</protein>
<dbReference type="SUPFAM" id="SSF52540">
    <property type="entry name" value="P-loop containing nucleoside triphosphate hydrolases"/>
    <property type="match status" value="1"/>
</dbReference>
<dbReference type="AlphaFoldDB" id="A0A0M2PXY1"/>
<name>A0A0M2PXY1_PROHO</name>
<dbReference type="eggNOG" id="COG5635">
    <property type="taxonomic scope" value="Bacteria"/>
</dbReference>
<evidence type="ECO:0000313" key="3">
    <source>
        <dbReference type="Proteomes" id="UP000034681"/>
    </source>
</evidence>
<dbReference type="Pfam" id="PF22727">
    <property type="entry name" value="NCH2"/>
    <property type="match status" value="1"/>
</dbReference>
<sequence>MVNSPTDSASNQLATLILDILEGGDSPQLAAEPSLQRQIVQAVQRYIQFYSHRYAQLSLLGLHNPIALTKIYVPSQLIDERTIRYFESPKTLKQLYRQRKSRDRDRRNQGLCPGLEVANQKQYLLVLGEPGYGKSTFLKALGLEALQGSQEGYRRQCFPILLPLRNCKAQNLDLLQALVEPLTSCGFPQADRILLSALSQGRILLLLDGLDEVSPPNRDGIQDTIQSFVDRYPKNRFVISCRKAAGYRGLRRFATTEVAAPSPTEVATLLRHQLPLFIGQSSNLIEDLKALVVGLNLPWMRDLQHTPLFLMVLCWVYSYSQRIPSNSSAVYREAMDLLLESSDAQPDLSPSIISLKADVEKALLAELAFQGLSTQMILYDSATLLHWIREFLEETVGLSVVPSPEQVLDYFCRQHFLMKTEDGDYCFAHRIFQEYFTAHHLAQYDSQLAFLLQDRVTDLYWREVFLLLAGQVDCADRLLLLMETAAQNCLNTERLQQLLGWTRMVTVNAGHTLTPPAKRVAALAIALDRGLDVTRNLKTDGAIDYALNLDLDLVLVLDEPLALDLDRVIALDLDVDHPPLLNLDDALNLVMSLRRLQIFEDSRIALLISKLKRLRPLVANLGDSQAQKDLAQGILQGWLEALDLPLDWITLTEAEAIALQNYLYVILLMEECKRVAVWVSRSVWNSIEDRLLTL</sequence>
<dbReference type="InterPro" id="IPR054501">
    <property type="entry name" value="NCH2"/>
</dbReference>
<dbReference type="Gene3D" id="3.40.50.300">
    <property type="entry name" value="P-loop containing nucleotide triphosphate hydrolases"/>
    <property type="match status" value="1"/>
</dbReference>
<dbReference type="Pfam" id="PF05729">
    <property type="entry name" value="NACHT"/>
    <property type="match status" value="1"/>
</dbReference>
<keyword evidence="3" id="KW-1185">Reference proteome</keyword>
<feature type="domain" description="NACHT" evidence="1">
    <location>
        <begin position="122"/>
        <end position="242"/>
    </location>
</feature>
<dbReference type="PROSITE" id="PS50837">
    <property type="entry name" value="NACHT"/>
    <property type="match status" value="1"/>
</dbReference>
<evidence type="ECO:0000259" key="1">
    <source>
        <dbReference type="PROSITE" id="PS50837"/>
    </source>
</evidence>
<dbReference type="InterPro" id="IPR007111">
    <property type="entry name" value="NACHT_NTPase"/>
</dbReference>
<dbReference type="RefSeq" id="WP_017713925.1">
    <property type="nucleotide sequence ID" value="NZ_KB235941.1"/>
</dbReference>
<organism evidence="2 3">
    <name type="scientific">Prochlorothrix hollandica PCC 9006 = CALU 1027</name>
    <dbReference type="NCBI Taxonomy" id="317619"/>
    <lineage>
        <taxon>Bacteria</taxon>
        <taxon>Bacillati</taxon>
        <taxon>Cyanobacteriota</taxon>
        <taxon>Cyanophyceae</taxon>
        <taxon>Prochlorotrichales</taxon>
        <taxon>Prochlorotrichaceae</taxon>
        <taxon>Prochlorothrix</taxon>
    </lineage>
</organism>